<reference evidence="2 3" key="1">
    <citation type="submission" date="2020-05" db="EMBL/GenBank/DDBJ databases">
        <title>Genomic Encyclopedia of Type Strains, Phase IV (KMG-V): Genome sequencing to study the core and pangenomes of soil and plant-associated prokaryotes.</title>
        <authorList>
            <person name="Whitman W."/>
        </authorList>
    </citation>
    <scope>NUCLEOTIDE SEQUENCE [LARGE SCALE GENOMIC DNA]</scope>
    <source>
        <strain evidence="2 3">9A</strain>
    </source>
</reference>
<evidence type="ECO:0000256" key="1">
    <source>
        <dbReference type="SAM" id="Coils"/>
    </source>
</evidence>
<accession>A0ABX2FMF3</accession>
<sequence length="223" mass="26235">MAYLLEKWNWSEADFEQMGWHDATIYAIEFGKDVSFDLDYIFEWVQADKNEFLSFMVAPVTLIFCEPTVIKFDLDFQFGQQIEIEDLHRRTSAMGDTQWCLETHQGDISITAKTFRQIVRRLPTLQIGQQLLPEERGSSSFSTVPELDFVASKEVMRLKEVDFALRQKSTDIRRLHRQLEILLEQRSTGVLTLKQYLLEKREIEGKIRFLTDELRATDWQATL</sequence>
<organism evidence="2 3">
    <name type="scientific">Hymenobacter caeli</name>
    <dbReference type="NCBI Taxonomy" id="2735894"/>
    <lineage>
        <taxon>Bacteria</taxon>
        <taxon>Pseudomonadati</taxon>
        <taxon>Bacteroidota</taxon>
        <taxon>Cytophagia</taxon>
        <taxon>Cytophagales</taxon>
        <taxon>Hymenobacteraceae</taxon>
        <taxon>Hymenobacter</taxon>
    </lineage>
</organism>
<evidence type="ECO:0000313" key="3">
    <source>
        <dbReference type="Proteomes" id="UP000779507"/>
    </source>
</evidence>
<protein>
    <submittedName>
        <fullName evidence="2">Uncharacterized protein</fullName>
    </submittedName>
</protein>
<dbReference type="EMBL" id="JABSNP010000004">
    <property type="protein sequence ID" value="NRT18343.1"/>
    <property type="molecule type" value="Genomic_DNA"/>
</dbReference>
<proteinExistence type="predicted"/>
<evidence type="ECO:0000313" key="2">
    <source>
        <dbReference type="EMBL" id="NRT18343.1"/>
    </source>
</evidence>
<dbReference type="Proteomes" id="UP000779507">
    <property type="component" value="Unassembled WGS sequence"/>
</dbReference>
<gene>
    <name evidence="2" type="ORF">HNP98_001160</name>
</gene>
<keyword evidence="3" id="KW-1185">Reference proteome</keyword>
<keyword evidence="1" id="KW-0175">Coiled coil</keyword>
<dbReference type="RefSeq" id="WP_173809089.1">
    <property type="nucleotide sequence ID" value="NZ_JABSNP010000004.1"/>
</dbReference>
<comment type="caution">
    <text evidence="2">The sequence shown here is derived from an EMBL/GenBank/DDBJ whole genome shotgun (WGS) entry which is preliminary data.</text>
</comment>
<name>A0ABX2FMF3_9BACT</name>
<feature type="coiled-coil region" evidence="1">
    <location>
        <begin position="165"/>
        <end position="213"/>
    </location>
</feature>